<dbReference type="Pfam" id="PF12502">
    <property type="entry name" value="DUF3710"/>
    <property type="match status" value="1"/>
</dbReference>
<gene>
    <name evidence="2" type="ORF">PU560_15165</name>
</gene>
<dbReference type="InterPro" id="IPR022183">
    <property type="entry name" value="DUF3710"/>
</dbReference>
<evidence type="ECO:0000313" key="2">
    <source>
        <dbReference type="EMBL" id="MDD9207795.1"/>
    </source>
</evidence>
<name>A0ABT5U0E5_9MICO</name>
<proteinExistence type="predicted"/>
<evidence type="ECO:0000313" key="3">
    <source>
        <dbReference type="Proteomes" id="UP001165561"/>
    </source>
</evidence>
<organism evidence="2 3">
    <name type="scientific">Georgenia halotolerans</name>
    <dbReference type="NCBI Taxonomy" id="3028317"/>
    <lineage>
        <taxon>Bacteria</taxon>
        <taxon>Bacillati</taxon>
        <taxon>Actinomycetota</taxon>
        <taxon>Actinomycetes</taxon>
        <taxon>Micrococcales</taxon>
        <taxon>Bogoriellaceae</taxon>
        <taxon>Georgenia</taxon>
    </lineage>
</organism>
<evidence type="ECO:0000256" key="1">
    <source>
        <dbReference type="SAM" id="MobiDB-lite"/>
    </source>
</evidence>
<keyword evidence="3" id="KW-1185">Reference proteome</keyword>
<feature type="compositionally biased region" description="Basic and acidic residues" evidence="1">
    <location>
        <begin position="215"/>
        <end position="230"/>
    </location>
</feature>
<dbReference type="EMBL" id="JARACI010001156">
    <property type="protein sequence ID" value="MDD9207795.1"/>
    <property type="molecule type" value="Genomic_DNA"/>
</dbReference>
<feature type="region of interest" description="Disordered" evidence="1">
    <location>
        <begin position="1"/>
        <end position="34"/>
    </location>
</feature>
<accession>A0ABT5U0E5</accession>
<comment type="caution">
    <text evidence="2">The sequence shown here is derived from an EMBL/GenBank/DDBJ whole genome shotgun (WGS) entry which is preliminary data.</text>
</comment>
<sequence>MSLFRRKSQPAEPEEATEPEPVDEQVELGPGPWDVVDVPDLDGRLDLGSLRVPRREGMQVKLEIEKKTQQVVAVSLAKDGSSVQLQVFAAPRSAGIWDELREEIAASVRQRGGTCDDVPGTFGPELVARVPATSGDGQAVHRPARFVGVDGPRWFLRAVFTGRAALDQQAAELLEGVLQEVVVVRGQEAHAPRDVLALQVPGRPAAPAATGAEDEGLHLLRRGPEITETR</sequence>
<dbReference type="Proteomes" id="UP001165561">
    <property type="component" value="Unassembled WGS sequence"/>
</dbReference>
<feature type="compositionally biased region" description="Acidic residues" evidence="1">
    <location>
        <begin position="12"/>
        <end position="26"/>
    </location>
</feature>
<feature type="region of interest" description="Disordered" evidence="1">
    <location>
        <begin position="205"/>
        <end position="230"/>
    </location>
</feature>
<reference evidence="2" key="1">
    <citation type="submission" date="2023-02" db="EMBL/GenBank/DDBJ databases">
        <title>Georgenia sp.10Sc9-8, isolated from a soil sample collected from the Taklamakan desert.</title>
        <authorList>
            <person name="Liu S."/>
        </authorList>
    </citation>
    <scope>NUCLEOTIDE SEQUENCE</scope>
    <source>
        <strain evidence="2">10Sc9-8</strain>
    </source>
</reference>
<protein>
    <submittedName>
        <fullName evidence="2">DUF3710 domain-containing protein</fullName>
    </submittedName>
</protein>